<evidence type="ECO:0000313" key="1">
    <source>
        <dbReference type="EMBL" id="KAF9472559.1"/>
    </source>
</evidence>
<comment type="caution">
    <text evidence="1">The sequence shown here is derived from an EMBL/GenBank/DDBJ whole genome shotgun (WGS) entry which is preliminary data.</text>
</comment>
<evidence type="ECO:0000313" key="2">
    <source>
        <dbReference type="Proteomes" id="UP000807469"/>
    </source>
</evidence>
<proteinExistence type="predicted"/>
<accession>A0A9P5YQ07</accession>
<reference evidence="1" key="1">
    <citation type="submission" date="2020-11" db="EMBL/GenBank/DDBJ databases">
        <authorList>
            <consortium name="DOE Joint Genome Institute"/>
            <person name="Ahrendt S."/>
            <person name="Riley R."/>
            <person name="Andreopoulos W."/>
            <person name="Labutti K."/>
            <person name="Pangilinan J."/>
            <person name="Ruiz-Duenas F.J."/>
            <person name="Barrasa J.M."/>
            <person name="Sanchez-Garcia M."/>
            <person name="Camarero S."/>
            <person name="Miyauchi S."/>
            <person name="Serrano A."/>
            <person name="Linde D."/>
            <person name="Babiker R."/>
            <person name="Drula E."/>
            <person name="Ayuso-Fernandez I."/>
            <person name="Pacheco R."/>
            <person name="Padilla G."/>
            <person name="Ferreira P."/>
            <person name="Barriuso J."/>
            <person name="Kellner H."/>
            <person name="Castanera R."/>
            <person name="Alfaro M."/>
            <person name="Ramirez L."/>
            <person name="Pisabarro A.G."/>
            <person name="Kuo A."/>
            <person name="Tritt A."/>
            <person name="Lipzen A."/>
            <person name="He G."/>
            <person name="Yan M."/>
            <person name="Ng V."/>
            <person name="Cullen D."/>
            <person name="Martin F."/>
            <person name="Rosso M.-N."/>
            <person name="Henrissat B."/>
            <person name="Hibbett D."/>
            <person name="Martinez A.T."/>
            <person name="Grigoriev I.V."/>
        </authorList>
    </citation>
    <scope>NUCLEOTIDE SEQUENCE</scope>
    <source>
        <strain evidence="1">CIRM-BRFM 674</strain>
    </source>
</reference>
<dbReference type="AlphaFoldDB" id="A0A9P5YQ07"/>
<dbReference type="EMBL" id="MU155522">
    <property type="protein sequence ID" value="KAF9472559.1"/>
    <property type="molecule type" value="Genomic_DNA"/>
</dbReference>
<name>A0A9P5YQ07_9AGAR</name>
<organism evidence="1 2">
    <name type="scientific">Pholiota conissans</name>
    <dbReference type="NCBI Taxonomy" id="109636"/>
    <lineage>
        <taxon>Eukaryota</taxon>
        <taxon>Fungi</taxon>
        <taxon>Dikarya</taxon>
        <taxon>Basidiomycota</taxon>
        <taxon>Agaricomycotina</taxon>
        <taxon>Agaricomycetes</taxon>
        <taxon>Agaricomycetidae</taxon>
        <taxon>Agaricales</taxon>
        <taxon>Agaricineae</taxon>
        <taxon>Strophariaceae</taxon>
        <taxon>Pholiota</taxon>
    </lineage>
</organism>
<protein>
    <submittedName>
        <fullName evidence="1">Uncharacterized protein</fullName>
    </submittedName>
</protein>
<gene>
    <name evidence="1" type="ORF">BDN70DRAFT_454451</name>
</gene>
<sequence>MPVCAFPSDLSTSSHRPRLLFTLASSYIPTLPCCSAVPISNGSSAQIPHLNAFSDPWLLSVLLLDCCCSTNDESTRRYRTSLMSN</sequence>
<keyword evidence="2" id="KW-1185">Reference proteome</keyword>
<dbReference type="Proteomes" id="UP000807469">
    <property type="component" value="Unassembled WGS sequence"/>
</dbReference>